<accession>A0AAW4HYY4</accession>
<evidence type="ECO:0000313" key="2">
    <source>
        <dbReference type="Proteomes" id="UP000775627"/>
    </source>
</evidence>
<reference evidence="1" key="1">
    <citation type="submission" date="2019-07" db="EMBL/GenBank/DDBJ databases">
        <authorList>
            <person name="Lazarte J.N."/>
            <person name="Poliero A."/>
            <person name="Beron C."/>
        </authorList>
    </citation>
    <scope>NUCLEOTIDE SEQUENCE</scope>
    <source>
        <strain evidence="1">FCC7</strain>
    </source>
</reference>
<dbReference type="EMBL" id="VIXF01000003">
    <property type="protein sequence ID" value="MBN9901110.1"/>
    <property type="molecule type" value="Genomic_DNA"/>
</dbReference>
<organism evidence="1 2">
    <name type="scientific">Bacillus thuringiensis</name>
    <dbReference type="NCBI Taxonomy" id="1428"/>
    <lineage>
        <taxon>Bacteria</taxon>
        <taxon>Bacillati</taxon>
        <taxon>Bacillota</taxon>
        <taxon>Bacilli</taxon>
        <taxon>Bacillales</taxon>
        <taxon>Bacillaceae</taxon>
        <taxon>Bacillus</taxon>
        <taxon>Bacillus cereus group</taxon>
    </lineage>
</organism>
<comment type="caution">
    <text evidence="1">The sequence shown here is derived from an EMBL/GenBank/DDBJ whole genome shotgun (WGS) entry which is preliminary data.</text>
</comment>
<dbReference type="AlphaFoldDB" id="A0AAW4HYY4"/>
<evidence type="ECO:0000313" key="1">
    <source>
        <dbReference type="EMBL" id="MBN9901110.1"/>
    </source>
</evidence>
<gene>
    <name evidence="1" type="ORF">FME64_27720</name>
</gene>
<sequence length="69" mass="8358">MNSTKKHKRNHMFLHEIGKKLIQITLYLSNYENRLYFLYFVKYSSIYRSITHILSRLGCYLLTLHSICT</sequence>
<dbReference type="Proteomes" id="UP000775627">
    <property type="component" value="Unassembled WGS sequence"/>
</dbReference>
<reference evidence="1" key="2">
    <citation type="journal article" date="2021" name="J. Invertebr. Pathol.">
        <title>Molecular characterization of a Bacillus thuringiensis strain from Argentina, toxic against Lepidoptera and Coleoptera, based on its whole-genome and Cry protein analysis.</title>
        <authorList>
            <person name="Nicolas Lazarte J."/>
            <person name="Pia Valacco M."/>
            <person name="Moreno S."/>
            <person name="Salerno G.L."/>
            <person name="Beron C.M."/>
        </authorList>
    </citation>
    <scope>NUCLEOTIDE SEQUENCE</scope>
    <source>
        <strain evidence="1">FCC7</strain>
    </source>
</reference>
<protein>
    <submittedName>
        <fullName evidence="1">Uncharacterized protein</fullName>
    </submittedName>
</protein>
<name>A0AAW4HYY4_BACTU</name>
<proteinExistence type="predicted"/>